<dbReference type="SUPFAM" id="SSF48256">
    <property type="entry name" value="Citrate synthase"/>
    <property type="match status" value="1"/>
</dbReference>
<dbReference type="RefSeq" id="WP_203388290.1">
    <property type="nucleotide sequence ID" value="NZ_CP064781.1"/>
</dbReference>
<dbReference type="AlphaFoldDB" id="A0A974SQP9"/>
<dbReference type="GO" id="GO:0046912">
    <property type="term" value="F:acyltransferase activity, acyl groups converted into alkyl on transfer"/>
    <property type="evidence" value="ECO:0007669"/>
    <property type="project" value="InterPro"/>
</dbReference>
<accession>A0A974SQP9</accession>
<protein>
    <submittedName>
        <fullName evidence="1">Citryl-CoA lyase</fullName>
    </submittedName>
</protein>
<keyword evidence="1" id="KW-0456">Lyase</keyword>
<name>A0A974SQP9_9RHOO</name>
<dbReference type="KEGG" id="ares:IWH25_05280"/>
<dbReference type="InterPro" id="IPR036969">
    <property type="entry name" value="Citrate_synthase_sf"/>
</dbReference>
<reference evidence="1" key="1">
    <citation type="submission" date="2020-11" db="EMBL/GenBank/DDBJ databases">
        <title>Azospira restricta DSM 18626 genome sequence.</title>
        <authorList>
            <person name="Moe W.M."/>
        </authorList>
    </citation>
    <scope>NUCLEOTIDE SEQUENCE</scope>
    <source>
        <strain evidence="1">DSM 18626</strain>
    </source>
</reference>
<evidence type="ECO:0000313" key="1">
    <source>
        <dbReference type="EMBL" id="QRJ64763.1"/>
    </source>
</evidence>
<organism evidence="1 2">
    <name type="scientific">Azospira restricta</name>
    <dbReference type="NCBI Taxonomy" id="404405"/>
    <lineage>
        <taxon>Bacteria</taxon>
        <taxon>Pseudomonadati</taxon>
        <taxon>Pseudomonadota</taxon>
        <taxon>Betaproteobacteria</taxon>
        <taxon>Rhodocyclales</taxon>
        <taxon>Rhodocyclaceae</taxon>
        <taxon>Azospira</taxon>
    </lineage>
</organism>
<gene>
    <name evidence="1" type="ORF">IWH25_05280</name>
</gene>
<keyword evidence="2" id="KW-1185">Reference proteome</keyword>
<proteinExistence type="predicted"/>
<evidence type="ECO:0000313" key="2">
    <source>
        <dbReference type="Proteomes" id="UP000663444"/>
    </source>
</evidence>
<dbReference type="Proteomes" id="UP000663444">
    <property type="component" value="Chromosome"/>
</dbReference>
<dbReference type="GO" id="GO:0016829">
    <property type="term" value="F:lyase activity"/>
    <property type="evidence" value="ECO:0007669"/>
    <property type="project" value="UniProtKB-KW"/>
</dbReference>
<sequence>MNGPQSLQAAVGRLKTRMGAFFPGSHVIFRGHDLHAELKDMDWIELYVFGITGRRFTAEQLRLMHALWTTTSYPDARIWNNRIAALAGSARSTGNLGLAAALAVSEAHIYGRGNEVQAISFFLATRRALDAGGELADCLRREMATYGRIAGYGRPLVNADERIAPIMALAGTLGLADGPHLALAFAVEQHLLASGRNLRMNYGAVVSAFGADLGMSPREFYLFMFPSFLAGMPPCFIEAAGKMEGGLFPLPCSGIDYAGVPRRSWVR</sequence>
<dbReference type="EMBL" id="CP064781">
    <property type="protein sequence ID" value="QRJ64763.1"/>
    <property type="molecule type" value="Genomic_DNA"/>
</dbReference>